<dbReference type="Pfam" id="PF08450">
    <property type="entry name" value="SGL"/>
    <property type="match status" value="1"/>
</dbReference>
<comment type="caution">
    <text evidence="2">The sequence shown here is derived from an EMBL/GenBank/DDBJ whole genome shotgun (WGS) entry which is preliminary data.</text>
</comment>
<evidence type="ECO:0000313" key="2">
    <source>
        <dbReference type="EMBL" id="MEJ8812978.1"/>
    </source>
</evidence>
<dbReference type="InterPro" id="IPR013658">
    <property type="entry name" value="SGL"/>
</dbReference>
<sequence length="309" mass="32581">MDEDLKILATGLQFPEGPVVLDDGSVLFVEIAAGRLSCLRPDGRAETVATPGGGPNGAAIGPDGACYVCNNGGMQWHTDPSGGLYPHGRAADYGGGRIERIDLASGRVERLYDRTSNGPLQSPNDIVFDAHGGFWFTDLGSIGHDALHRGRICYARADGSSIREVVFPMLTPNGIGLSPDGRWLYVAETVTARLWRFAVSAPGELALHGWPALTPGDMLFASPIYCMFDSLAVEAGGNVCVATIGAPGIAGITVIDPNGALVERVPMPDRSTTNICFGGVDGRDAYITLSRSGRIAGRRWAREGLLTPS</sequence>
<accession>A0ABU8VH25</accession>
<dbReference type="Gene3D" id="2.120.10.30">
    <property type="entry name" value="TolB, C-terminal domain"/>
    <property type="match status" value="1"/>
</dbReference>
<organism evidence="2 3">
    <name type="scientific">Variovorax ureilyticus</name>
    <dbReference type="NCBI Taxonomy" id="1836198"/>
    <lineage>
        <taxon>Bacteria</taxon>
        <taxon>Pseudomonadati</taxon>
        <taxon>Pseudomonadota</taxon>
        <taxon>Betaproteobacteria</taxon>
        <taxon>Burkholderiales</taxon>
        <taxon>Comamonadaceae</taxon>
        <taxon>Variovorax</taxon>
    </lineage>
</organism>
<dbReference type="PANTHER" id="PTHR47572:SF5">
    <property type="entry name" value="BLR2277 PROTEIN"/>
    <property type="match status" value="1"/>
</dbReference>
<reference evidence="2 3" key="1">
    <citation type="submission" date="2024-03" db="EMBL/GenBank/DDBJ databases">
        <title>Novel species of the genus Variovorax.</title>
        <authorList>
            <person name="Liu Q."/>
            <person name="Xin Y.-H."/>
        </authorList>
    </citation>
    <scope>NUCLEOTIDE SEQUENCE [LARGE SCALE GENOMIC DNA]</scope>
    <source>
        <strain evidence="2 3">KACC 18899</strain>
    </source>
</reference>
<proteinExistence type="predicted"/>
<evidence type="ECO:0000259" key="1">
    <source>
        <dbReference type="Pfam" id="PF08450"/>
    </source>
</evidence>
<protein>
    <submittedName>
        <fullName evidence="2">SMP-30/gluconolactonase/LRE family protein</fullName>
    </submittedName>
</protein>
<dbReference type="SUPFAM" id="SSF63829">
    <property type="entry name" value="Calcium-dependent phosphotriesterase"/>
    <property type="match status" value="1"/>
</dbReference>
<gene>
    <name evidence="2" type="ORF">WKW77_17975</name>
</gene>
<feature type="domain" description="SMP-30/Gluconolactonase/LRE-like region" evidence="1">
    <location>
        <begin position="14"/>
        <end position="290"/>
    </location>
</feature>
<dbReference type="RefSeq" id="WP_340358214.1">
    <property type="nucleotide sequence ID" value="NZ_JBBKZU010000007.1"/>
</dbReference>
<evidence type="ECO:0000313" key="3">
    <source>
        <dbReference type="Proteomes" id="UP001365846"/>
    </source>
</evidence>
<dbReference type="InterPro" id="IPR051262">
    <property type="entry name" value="SMP-30/CGR1_Lactonase"/>
</dbReference>
<dbReference type="Proteomes" id="UP001365846">
    <property type="component" value="Unassembled WGS sequence"/>
</dbReference>
<name>A0ABU8VH25_9BURK</name>
<dbReference type="PANTHER" id="PTHR47572">
    <property type="entry name" value="LIPOPROTEIN-RELATED"/>
    <property type="match status" value="1"/>
</dbReference>
<keyword evidence="3" id="KW-1185">Reference proteome</keyword>
<dbReference type="InterPro" id="IPR011042">
    <property type="entry name" value="6-blade_b-propeller_TolB-like"/>
</dbReference>
<dbReference type="EMBL" id="JBBKZU010000007">
    <property type="protein sequence ID" value="MEJ8812978.1"/>
    <property type="molecule type" value="Genomic_DNA"/>
</dbReference>